<evidence type="ECO:0000259" key="1">
    <source>
        <dbReference type="Pfam" id="PF03496"/>
    </source>
</evidence>
<keyword evidence="2" id="KW-0808">Transferase</keyword>
<dbReference type="Gene3D" id="3.90.176.10">
    <property type="entry name" value="Toxin ADP-ribosyltransferase, Chain A, domain 1"/>
    <property type="match status" value="1"/>
</dbReference>
<feature type="domain" description="ADP ribosyltransferase" evidence="1">
    <location>
        <begin position="17"/>
        <end position="70"/>
    </location>
</feature>
<name>A0A481YR03_9VIRU</name>
<evidence type="ECO:0000313" key="2">
    <source>
        <dbReference type="EMBL" id="QBK85347.1"/>
    </source>
</evidence>
<dbReference type="EMBL" id="MK500319">
    <property type="protein sequence ID" value="QBK85347.1"/>
    <property type="molecule type" value="Genomic_DNA"/>
</dbReference>
<dbReference type="Pfam" id="PF03496">
    <property type="entry name" value="ADPrib_exo_Tox"/>
    <property type="match status" value="1"/>
</dbReference>
<organism evidence="2">
    <name type="scientific">Iridovirus LCIVAC01</name>
    <dbReference type="NCBI Taxonomy" id="2506607"/>
    <lineage>
        <taxon>Viruses</taxon>
        <taxon>Varidnaviria</taxon>
        <taxon>Bamfordvirae</taxon>
        <taxon>Nucleocytoviricota</taxon>
        <taxon>Megaviricetes</taxon>
        <taxon>Pimascovirales</taxon>
        <taxon>Pimascovirales incertae sedis</taxon>
        <taxon>Iridoviridae</taxon>
    </lineage>
</organism>
<sequence>MYFAKKIRGTDLHCCVVEITVSPGSKILPIFYHSEYPEEQEILLDRNGEMFVTGSTIEKVRGKKVKIIFATYMPSKSKKAKSDKDFK</sequence>
<reference evidence="2" key="1">
    <citation type="journal article" date="2019" name="MBio">
        <title>Virus Genomes from Deep Sea Sediments Expand the Ocean Megavirome and Support Independent Origins of Viral Gigantism.</title>
        <authorList>
            <person name="Backstrom D."/>
            <person name="Yutin N."/>
            <person name="Jorgensen S.L."/>
            <person name="Dharamshi J."/>
            <person name="Homa F."/>
            <person name="Zaremba-Niedwiedzka K."/>
            <person name="Spang A."/>
            <person name="Wolf Y.I."/>
            <person name="Koonin E.V."/>
            <person name="Ettema T.J."/>
        </authorList>
    </citation>
    <scope>NUCLEOTIDE SEQUENCE</scope>
</reference>
<dbReference type="InterPro" id="IPR003540">
    <property type="entry name" value="ADP-ribosyltransferase"/>
</dbReference>
<protein>
    <submittedName>
        <fullName evidence="2">ADP-ribosyltransferase exoenzyme</fullName>
    </submittedName>
</protein>
<accession>A0A481YR03</accession>
<gene>
    <name evidence="2" type="ORF">LCIVAC01_01560</name>
</gene>
<dbReference type="SUPFAM" id="SSF56399">
    <property type="entry name" value="ADP-ribosylation"/>
    <property type="match status" value="1"/>
</dbReference>
<proteinExistence type="predicted"/>
<dbReference type="GO" id="GO:0016740">
    <property type="term" value="F:transferase activity"/>
    <property type="evidence" value="ECO:0007669"/>
    <property type="project" value="UniProtKB-KW"/>
</dbReference>